<sequence>TDSLVTHLLNVSSQAILPIGARSRQFVN</sequence>
<name>O76106_HUMAN</name>
<evidence type="ECO:0000313" key="1">
    <source>
        <dbReference type="EMBL" id="CAA32540.1"/>
    </source>
</evidence>
<proteinExistence type="predicted"/>
<organism evidence="1">
    <name type="scientific">Homo sapiens</name>
    <name type="common">Human</name>
    <dbReference type="NCBI Taxonomy" id="9606"/>
    <lineage>
        <taxon>Eukaryota</taxon>
        <taxon>Metazoa</taxon>
        <taxon>Chordata</taxon>
        <taxon>Craniata</taxon>
        <taxon>Vertebrata</taxon>
        <taxon>Euteleostomi</taxon>
        <taxon>Mammalia</taxon>
        <taxon>Eutheria</taxon>
        <taxon>Euarchontoglires</taxon>
        <taxon>Primates</taxon>
        <taxon>Haplorrhini</taxon>
        <taxon>Catarrhini</taxon>
        <taxon>Hominidae</taxon>
        <taxon>Homo</taxon>
    </lineage>
</organism>
<reference evidence="1" key="1">
    <citation type="journal article" date="1988" name="J. Exp. Med.">
        <title>Identification of an alternative polyadenylation site in the human C3b/C4b receptor (complement receptor type 1) transcriptional unit and prediction of a secreted form of complement receptor type 1.</title>
        <authorList>
            <person name="Hourcade D."/>
            <person name="Miesner D.R."/>
            <person name="Atkinson J.P."/>
            <person name="Holers V.M."/>
        </authorList>
    </citation>
    <scope>NUCLEOTIDE SEQUENCE</scope>
    <source>
        <tissue evidence="1">Fetal liver</tissue>
    </source>
</reference>
<dbReference type="EMBL" id="X14361">
    <property type="protein sequence ID" value="CAA32540.1"/>
    <property type="molecule type" value="Genomic_DNA"/>
</dbReference>
<dbReference type="AlphaFoldDB" id="O76106"/>
<protein>
    <submittedName>
        <fullName evidence="1">CR1 C3b/C4b receptor SCR9 (or 16) C-term. exon SCR = short consensus repeat</fullName>
    </submittedName>
</protein>
<accession>O76106</accession>
<keyword evidence="1" id="KW-0675">Receptor</keyword>